<dbReference type="PROSITE" id="PS50262">
    <property type="entry name" value="G_PROTEIN_RECEP_F1_2"/>
    <property type="match status" value="1"/>
</dbReference>
<evidence type="ECO:0000256" key="5">
    <source>
        <dbReference type="SAM" id="Phobius"/>
    </source>
</evidence>
<dbReference type="InterPro" id="IPR000276">
    <property type="entry name" value="GPCR_Rhodpsn"/>
</dbReference>
<evidence type="ECO:0000256" key="4">
    <source>
        <dbReference type="ARBA" id="ARBA00023136"/>
    </source>
</evidence>
<dbReference type="InterPro" id="IPR017452">
    <property type="entry name" value="GPCR_Rhodpsn_7TM"/>
</dbReference>
<evidence type="ECO:0000313" key="8">
    <source>
        <dbReference type="Proteomes" id="UP000694569"/>
    </source>
</evidence>
<dbReference type="SUPFAM" id="SSF81321">
    <property type="entry name" value="Family A G protein-coupled receptor-like"/>
    <property type="match status" value="1"/>
</dbReference>
<dbReference type="GO" id="GO:0004930">
    <property type="term" value="F:G protein-coupled receptor activity"/>
    <property type="evidence" value="ECO:0007669"/>
    <property type="project" value="InterPro"/>
</dbReference>
<dbReference type="Ensembl" id="ENSLLET00000005186.1">
    <property type="protein sequence ID" value="ENSLLEP00000004969.1"/>
    <property type="gene ID" value="ENSLLEG00000003175.1"/>
</dbReference>
<feature type="transmembrane region" description="Helical" evidence="5">
    <location>
        <begin position="20"/>
        <end position="40"/>
    </location>
</feature>
<feature type="domain" description="G-protein coupled receptors family 1 profile" evidence="6">
    <location>
        <begin position="32"/>
        <end position="305"/>
    </location>
</feature>
<feature type="transmembrane region" description="Helical" evidence="5">
    <location>
        <begin position="52"/>
        <end position="77"/>
    </location>
</feature>
<reference evidence="7" key="1">
    <citation type="submission" date="2025-08" db="UniProtKB">
        <authorList>
            <consortium name="Ensembl"/>
        </authorList>
    </citation>
    <scope>IDENTIFICATION</scope>
</reference>
<dbReference type="GeneTree" id="ENSGT01140000282516"/>
<dbReference type="OrthoDB" id="9946711at2759"/>
<keyword evidence="3 5" id="KW-1133">Transmembrane helix</keyword>
<feature type="transmembrane region" description="Helical" evidence="5">
    <location>
        <begin position="153"/>
        <end position="174"/>
    </location>
</feature>
<feature type="transmembrane region" description="Helical" evidence="5">
    <location>
        <begin position="249"/>
        <end position="273"/>
    </location>
</feature>
<comment type="subcellular location">
    <subcellularLocation>
        <location evidence="1">Membrane</location>
    </subcellularLocation>
</comment>
<dbReference type="GO" id="GO:0016020">
    <property type="term" value="C:membrane"/>
    <property type="evidence" value="ECO:0007669"/>
    <property type="project" value="UniProtKB-SubCell"/>
</dbReference>
<gene>
    <name evidence="7" type="primary">GPR82</name>
</gene>
<dbReference type="PRINTS" id="PR00237">
    <property type="entry name" value="GPCRRHODOPSN"/>
</dbReference>
<dbReference type="PANTHER" id="PTHR47392">
    <property type="entry name" value="G-PROTEIN COUPLED RECEPTOR 82-RELATED"/>
    <property type="match status" value="1"/>
</dbReference>
<dbReference type="InterPro" id="IPR042804">
    <property type="entry name" value="GPR82"/>
</dbReference>
<dbReference type="AlphaFoldDB" id="A0A8C5M0M5"/>
<evidence type="ECO:0000256" key="3">
    <source>
        <dbReference type="ARBA" id="ARBA00022989"/>
    </source>
</evidence>
<evidence type="ECO:0000256" key="1">
    <source>
        <dbReference type="ARBA" id="ARBA00004370"/>
    </source>
</evidence>
<keyword evidence="4 5" id="KW-0472">Membrane</keyword>
<evidence type="ECO:0000259" key="6">
    <source>
        <dbReference type="PROSITE" id="PS50262"/>
    </source>
</evidence>
<dbReference type="Pfam" id="PF00001">
    <property type="entry name" value="7tm_1"/>
    <property type="match status" value="1"/>
</dbReference>
<name>A0A8C5M0M5_9ANUR</name>
<keyword evidence="2 5" id="KW-0812">Transmembrane</keyword>
<evidence type="ECO:0000256" key="2">
    <source>
        <dbReference type="ARBA" id="ARBA00022692"/>
    </source>
</evidence>
<proteinExistence type="predicted"/>
<evidence type="ECO:0000313" key="7">
    <source>
        <dbReference type="Ensembl" id="ENSLLEP00000004969.1"/>
    </source>
</evidence>
<sequence>MSNNSSCLNPSTVSTIGLPIIYSLMFVPSMFGNFLTLWIFTRYITKKTSTHIYLIHLAISNVLVSSGMPFQITYYANANHWLYNSTRCLVAINASNILTHSSMGMSVLIFCWIAISRYATLVRHIEKTPNATQPSYQKIVFGQILKSFRHPKIAKWLCACLWIVVLSPNVYLSFITPGEISHHLCYNEDVELGRERNQTGALFESICYFVLIVIVLLFYYFFIKHIKDIQANSCIGKKYLIHGTVKRNISVIIVLLVTCFAPYHFMKFILYGLRANCTLRSTLVETKNILLCLAEFRSCSDPVVYLCLDEVFKQKTHRFLSKSTDDISHTTQVKKRNTLQISTLHVVTAKQNEMSLTNETNI</sequence>
<feature type="transmembrane region" description="Helical" evidence="5">
    <location>
        <begin position="97"/>
        <end position="115"/>
    </location>
</feature>
<keyword evidence="8" id="KW-1185">Reference proteome</keyword>
<accession>A0A8C5M0M5</accession>
<reference evidence="7" key="2">
    <citation type="submission" date="2025-09" db="UniProtKB">
        <authorList>
            <consortium name="Ensembl"/>
        </authorList>
    </citation>
    <scope>IDENTIFICATION</scope>
</reference>
<organism evidence="7 8">
    <name type="scientific">Leptobrachium leishanense</name>
    <name type="common">Leishan spiny toad</name>
    <dbReference type="NCBI Taxonomy" id="445787"/>
    <lineage>
        <taxon>Eukaryota</taxon>
        <taxon>Metazoa</taxon>
        <taxon>Chordata</taxon>
        <taxon>Craniata</taxon>
        <taxon>Vertebrata</taxon>
        <taxon>Euteleostomi</taxon>
        <taxon>Amphibia</taxon>
        <taxon>Batrachia</taxon>
        <taxon>Anura</taxon>
        <taxon>Pelobatoidea</taxon>
        <taxon>Megophryidae</taxon>
        <taxon>Leptobrachium</taxon>
    </lineage>
</organism>
<dbReference type="PANTHER" id="PTHR47392:SF1">
    <property type="entry name" value="G-PROTEIN COUPLED RECEPTOR 82-RELATED"/>
    <property type="match status" value="1"/>
</dbReference>
<dbReference type="Proteomes" id="UP000694569">
    <property type="component" value="Unplaced"/>
</dbReference>
<feature type="transmembrane region" description="Helical" evidence="5">
    <location>
        <begin position="201"/>
        <end position="222"/>
    </location>
</feature>
<protein>
    <submittedName>
        <fullName evidence="7">G protein-coupled receptor 82</fullName>
    </submittedName>
</protein>
<dbReference type="Gene3D" id="1.20.1070.10">
    <property type="entry name" value="Rhodopsin 7-helix transmembrane proteins"/>
    <property type="match status" value="1"/>
</dbReference>